<evidence type="ECO:0000256" key="1">
    <source>
        <dbReference type="SAM" id="MobiDB-lite"/>
    </source>
</evidence>
<protein>
    <recommendedName>
        <fullName evidence="3">DUF7719 domain-containing protein</fullName>
    </recommendedName>
</protein>
<organism evidence="5">
    <name type="scientific">Grosmannia clavigera (strain kw1407 / UAMH 11150)</name>
    <name type="common">Blue stain fungus</name>
    <name type="synonym">Graphiocladiella clavigera</name>
    <dbReference type="NCBI Taxonomy" id="655863"/>
    <lineage>
        <taxon>Eukaryota</taxon>
        <taxon>Fungi</taxon>
        <taxon>Dikarya</taxon>
        <taxon>Ascomycota</taxon>
        <taxon>Pezizomycotina</taxon>
        <taxon>Sordariomycetes</taxon>
        <taxon>Sordariomycetidae</taxon>
        <taxon>Ophiostomatales</taxon>
        <taxon>Ophiostomataceae</taxon>
        <taxon>Leptographium</taxon>
    </lineage>
</organism>
<feature type="domain" description="DUF7719" evidence="3">
    <location>
        <begin position="154"/>
        <end position="222"/>
    </location>
</feature>
<feature type="transmembrane region" description="Helical" evidence="2">
    <location>
        <begin position="153"/>
        <end position="171"/>
    </location>
</feature>
<dbReference type="RefSeq" id="XP_014169303.1">
    <property type="nucleotide sequence ID" value="XM_014313828.1"/>
</dbReference>
<evidence type="ECO:0000313" key="4">
    <source>
        <dbReference type="EMBL" id="EFW99888.1"/>
    </source>
</evidence>
<dbReference type="PANTHER" id="PTHR37846">
    <property type="entry name" value="YALI0B21296P"/>
    <property type="match status" value="1"/>
</dbReference>
<dbReference type="InterPro" id="IPR056136">
    <property type="entry name" value="DUF7719"/>
</dbReference>
<dbReference type="InParanoid" id="F0XR21"/>
<dbReference type="EMBL" id="GL629807">
    <property type="protein sequence ID" value="EFW99888.1"/>
    <property type="molecule type" value="Genomic_DNA"/>
</dbReference>
<evidence type="ECO:0000259" key="3">
    <source>
        <dbReference type="Pfam" id="PF24841"/>
    </source>
</evidence>
<dbReference type="HOGENOM" id="CLU_074873_0_0_1"/>
<reference evidence="4 5" key="1">
    <citation type="journal article" date="2011" name="Proc. Natl. Acad. Sci. U.S.A.">
        <title>Genome and transcriptome analyses of the mountain pine beetle-fungal symbiont Grosmannia clavigera, a lodgepole pine pathogen.</title>
        <authorList>
            <person name="DiGuistini S."/>
            <person name="Wang Y."/>
            <person name="Liao N.Y."/>
            <person name="Taylor G."/>
            <person name="Tanguay P."/>
            <person name="Feau N."/>
            <person name="Henrissat B."/>
            <person name="Chan S.K."/>
            <person name="Hesse-Orce U."/>
            <person name="Alamouti S.M."/>
            <person name="Tsui C.K.M."/>
            <person name="Docking R.T."/>
            <person name="Levasseur A."/>
            <person name="Haridas S."/>
            <person name="Robertson G."/>
            <person name="Birol I."/>
            <person name="Holt R.A."/>
            <person name="Marra M.A."/>
            <person name="Hamelin R.C."/>
            <person name="Hirst M."/>
            <person name="Jones S.J.M."/>
            <person name="Bohlmann J."/>
            <person name="Breuil C."/>
        </authorList>
    </citation>
    <scope>NUCLEOTIDE SEQUENCE [LARGE SCALE GENOMIC DNA]</scope>
    <source>
        <strain evidence="5">kw1407 / UAMH 11150</strain>
    </source>
</reference>
<dbReference type="STRING" id="655863.F0XR21"/>
<feature type="transmembrane region" description="Helical" evidence="2">
    <location>
        <begin position="114"/>
        <end position="132"/>
    </location>
</feature>
<dbReference type="Proteomes" id="UP000007796">
    <property type="component" value="Unassembled WGS sequence"/>
</dbReference>
<dbReference type="AlphaFoldDB" id="F0XR21"/>
<keyword evidence="2" id="KW-0812">Transmembrane</keyword>
<evidence type="ECO:0000256" key="2">
    <source>
        <dbReference type="SAM" id="Phobius"/>
    </source>
</evidence>
<name>F0XR21_GROCL</name>
<proteinExistence type="predicted"/>
<gene>
    <name evidence="4" type="ORF">CMQ_206</name>
</gene>
<keyword evidence="5" id="KW-1185">Reference proteome</keyword>
<feature type="compositionally biased region" description="Acidic residues" evidence="1">
    <location>
        <begin position="61"/>
        <end position="72"/>
    </location>
</feature>
<keyword evidence="2" id="KW-0472">Membrane</keyword>
<dbReference type="PANTHER" id="PTHR37846:SF1">
    <property type="entry name" value="DEACETYLASE-LIKE PROTEIN"/>
    <property type="match status" value="1"/>
</dbReference>
<dbReference type="Pfam" id="PF24841">
    <property type="entry name" value="DUF7719"/>
    <property type="match status" value="1"/>
</dbReference>
<dbReference type="OrthoDB" id="5597489at2759"/>
<keyword evidence="2" id="KW-1133">Transmembrane helix</keyword>
<feature type="region of interest" description="Disordered" evidence="1">
    <location>
        <begin position="1"/>
        <end position="73"/>
    </location>
</feature>
<evidence type="ECO:0000313" key="5">
    <source>
        <dbReference type="Proteomes" id="UP000007796"/>
    </source>
</evidence>
<dbReference type="eggNOG" id="ENOG502S6U5">
    <property type="taxonomic scope" value="Eukaryota"/>
</dbReference>
<dbReference type="GeneID" id="25975007"/>
<feature type="transmembrane region" description="Helical" evidence="2">
    <location>
        <begin position="191"/>
        <end position="217"/>
    </location>
</feature>
<accession>F0XR21</accession>
<feature type="compositionally biased region" description="Basic and acidic residues" evidence="1">
    <location>
        <begin position="37"/>
        <end position="56"/>
    </location>
</feature>
<sequence length="222" mass="25028">MSKKASRKSASTGFELHQPDRSGPSEPTLLQMAGERNLFKQAERRQRELDRERGKPVDASSSEDDDDDDDGDISPQAERLLDTLLWCVSLSMLHFTFDVLVQNQYAVQIRWPTVIKRSLFALPVFSLLFYNLHAHPTGSTLLPFLSPRLNARLRTAIFFLSGLVTGCYLIHITNNYSYLAVMKHAPPIGCIWVWSVIEMDLIPAVASLAIVAGFMWLKGYSI</sequence>